<dbReference type="AlphaFoldDB" id="K2QB14"/>
<reference evidence="1 2" key="1">
    <citation type="journal article" date="2012" name="J. Bacteriol.">
        <title>Genome Sequence of the Bacteriocin-Producing Strain Lactococcus garvieae DCC43.</title>
        <authorList>
            <person name="Gabrielsen C."/>
            <person name="Brede D.A."/>
            <person name="Hernandez P.E."/>
            <person name="Nes I.F."/>
            <person name="Diep D.B."/>
        </authorList>
    </citation>
    <scope>NUCLEOTIDE SEQUENCE [LARGE SCALE GENOMIC DNA]</scope>
    <source>
        <strain evidence="1 2">DCC43</strain>
    </source>
</reference>
<protein>
    <recommendedName>
        <fullName evidence="3">Phage protein</fullName>
    </recommendedName>
</protein>
<name>K2QB14_9LACT</name>
<gene>
    <name evidence="1" type="ORF">C426_1972</name>
</gene>
<dbReference type="Proteomes" id="UP000006787">
    <property type="component" value="Unassembled WGS sequence"/>
</dbReference>
<organism evidence="1 2">
    <name type="scientific">Lactococcus garvieae DCC43</name>
    <dbReference type="NCBI Taxonomy" id="1231377"/>
    <lineage>
        <taxon>Bacteria</taxon>
        <taxon>Bacillati</taxon>
        <taxon>Bacillota</taxon>
        <taxon>Bacilli</taxon>
        <taxon>Lactobacillales</taxon>
        <taxon>Streptococcaceae</taxon>
        <taxon>Lactococcus</taxon>
    </lineage>
</organism>
<proteinExistence type="predicted"/>
<accession>K2QB14</accession>
<evidence type="ECO:0000313" key="1">
    <source>
        <dbReference type="EMBL" id="EKF50682.1"/>
    </source>
</evidence>
<comment type="caution">
    <text evidence="1">The sequence shown here is derived from an EMBL/GenBank/DDBJ whole genome shotgun (WGS) entry which is preliminary data.</text>
</comment>
<sequence>MNHLISILFEAIAQLEENLDEYKKKNYDNSFDNAIGLAEWGIKWRKEQIQEISATLNPQIPEPYASMSRDEILGGIGQYDICNI</sequence>
<dbReference type="PATRIC" id="fig|1231377.3.peg.1952"/>
<evidence type="ECO:0000313" key="2">
    <source>
        <dbReference type="Proteomes" id="UP000006787"/>
    </source>
</evidence>
<evidence type="ECO:0008006" key="3">
    <source>
        <dbReference type="Google" id="ProtNLM"/>
    </source>
</evidence>
<dbReference type="RefSeq" id="WP_003136585.1">
    <property type="nucleotide sequence ID" value="NZ_AMQS01000035.1"/>
</dbReference>
<dbReference type="EMBL" id="AMQS01000035">
    <property type="protein sequence ID" value="EKF50682.1"/>
    <property type="molecule type" value="Genomic_DNA"/>
</dbReference>